<evidence type="ECO:0000313" key="2">
    <source>
        <dbReference type="Proteomes" id="UP000501387"/>
    </source>
</evidence>
<dbReference type="KEGG" id="lins:G7067_05740"/>
<gene>
    <name evidence="1" type="ORF">G7067_05740</name>
</gene>
<dbReference type="EMBL" id="CP049934">
    <property type="protein sequence ID" value="QIM16031.1"/>
    <property type="molecule type" value="Genomic_DNA"/>
</dbReference>
<proteinExistence type="predicted"/>
<organism evidence="1 2">
    <name type="scientific">Leucobacter insecticola</name>
    <dbReference type="NCBI Taxonomy" id="2714934"/>
    <lineage>
        <taxon>Bacteria</taxon>
        <taxon>Bacillati</taxon>
        <taxon>Actinomycetota</taxon>
        <taxon>Actinomycetes</taxon>
        <taxon>Micrococcales</taxon>
        <taxon>Microbacteriaceae</taxon>
        <taxon>Leucobacter</taxon>
    </lineage>
</organism>
<keyword evidence="2" id="KW-1185">Reference proteome</keyword>
<accession>A0A6G8FI57</accession>
<dbReference type="Proteomes" id="UP000501387">
    <property type="component" value="Chromosome"/>
</dbReference>
<sequence>MSARIGRNEKPELLFSAVVAGALSDRELRKGLEDAWTTCEWPGRMADQESWLTLYAMAGVDEGHYLRETELRARLLLPETVHLYRAATEGHQADLSWTSSFPKAHWFATRFDGFGSRPLRIYEIDAPRVAVLATFNKARGEHEYVIDTGLLSQPVSDIVAPEAWEDLLEP</sequence>
<protein>
    <submittedName>
        <fullName evidence="1">Uncharacterized protein</fullName>
    </submittedName>
</protein>
<dbReference type="AlphaFoldDB" id="A0A6G8FI57"/>
<dbReference type="RefSeq" id="WP_166322650.1">
    <property type="nucleotide sequence ID" value="NZ_CP049934.1"/>
</dbReference>
<evidence type="ECO:0000313" key="1">
    <source>
        <dbReference type="EMBL" id="QIM16031.1"/>
    </source>
</evidence>
<reference evidence="1 2" key="1">
    <citation type="submission" date="2020-03" db="EMBL/GenBank/DDBJ databases">
        <title>Leucobacter sp. nov., isolated from beetles.</title>
        <authorList>
            <person name="Hyun D.-W."/>
            <person name="Bae J.-W."/>
        </authorList>
    </citation>
    <scope>NUCLEOTIDE SEQUENCE [LARGE SCALE GENOMIC DNA]</scope>
    <source>
        <strain evidence="1 2">HDW9B</strain>
    </source>
</reference>
<name>A0A6G8FI57_9MICO</name>